<reference evidence="1 2" key="1">
    <citation type="journal article" date="2018" name="Mol. Biol. Evol.">
        <title>Broad Genomic Sampling Reveals a Smut Pathogenic Ancestry of the Fungal Clade Ustilaginomycotina.</title>
        <authorList>
            <person name="Kijpornyongpan T."/>
            <person name="Mondo S.J."/>
            <person name="Barry K."/>
            <person name="Sandor L."/>
            <person name="Lee J."/>
            <person name="Lipzen A."/>
            <person name="Pangilinan J."/>
            <person name="LaButti K."/>
            <person name="Hainaut M."/>
            <person name="Henrissat B."/>
            <person name="Grigoriev I.V."/>
            <person name="Spatafora J.W."/>
            <person name="Aime M.C."/>
        </authorList>
    </citation>
    <scope>NUCLEOTIDE SEQUENCE [LARGE SCALE GENOMIC DNA]</scope>
    <source>
        <strain evidence="1 2">MCA 4658</strain>
    </source>
</reference>
<evidence type="ECO:0000313" key="2">
    <source>
        <dbReference type="Proteomes" id="UP000245783"/>
    </source>
</evidence>
<gene>
    <name evidence="1" type="ORF">IE81DRAFT_95982</name>
</gene>
<name>A0A316W3Y3_9BASI</name>
<dbReference type="Proteomes" id="UP000245783">
    <property type="component" value="Unassembled WGS sequence"/>
</dbReference>
<organism evidence="1 2">
    <name type="scientific">Ceraceosorus guamensis</name>
    <dbReference type="NCBI Taxonomy" id="1522189"/>
    <lineage>
        <taxon>Eukaryota</taxon>
        <taxon>Fungi</taxon>
        <taxon>Dikarya</taxon>
        <taxon>Basidiomycota</taxon>
        <taxon>Ustilaginomycotina</taxon>
        <taxon>Exobasidiomycetes</taxon>
        <taxon>Ceraceosorales</taxon>
        <taxon>Ceraceosoraceae</taxon>
        <taxon>Ceraceosorus</taxon>
    </lineage>
</organism>
<accession>A0A316W3Y3</accession>
<keyword evidence="2" id="KW-1185">Reference proteome</keyword>
<dbReference type="GeneID" id="37039656"/>
<dbReference type="RefSeq" id="XP_025370491.1">
    <property type="nucleotide sequence ID" value="XM_025517786.1"/>
</dbReference>
<dbReference type="EMBL" id="KZ819371">
    <property type="protein sequence ID" value="PWN43331.1"/>
    <property type="molecule type" value="Genomic_DNA"/>
</dbReference>
<dbReference type="InParanoid" id="A0A316W3Y3"/>
<sequence>MWGPMSKKRENVGQSYRQHHGETRVFTQVHAKKVPLYLSSGRSSRHLSCFNACSLYRCSQNRLILFPISLRYFCDTAPCAVERFKVVKRSRLACISLRGLNTSEITNCLRRLALHMSVAKPAKAGVESPVALFLLGQARAAVSETTQILHA</sequence>
<dbReference type="AlphaFoldDB" id="A0A316W3Y3"/>
<proteinExistence type="predicted"/>
<evidence type="ECO:0000313" key="1">
    <source>
        <dbReference type="EMBL" id="PWN43331.1"/>
    </source>
</evidence>
<protein>
    <submittedName>
        <fullName evidence="1">Uncharacterized protein</fullName>
    </submittedName>
</protein>